<keyword evidence="1" id="KW-1133">Transmembrane helix</keyword>
<keyword evidence="1" id="KW-0812">Transmembrane</keyword>
<gene>
    <name evidence="2" type="ORF">C8R14_10210</name>
</gene>
<feature type="transmembrane region" description="Helical" evidence="1">
    <location>
        <begin position="12"/>
        <end position="35"/>
    </location>
</feature>
<keyword evidence="1" id="KW-0472">Membrane</keyword>
<proteinExistence type="predicted"/>
<evidence type="ECO:0000313" key="2">
    <source>
        <dbReference type="EMBL" id="PXV83894.1"/>
    </source>
</evidence>
<name>A0ABX5M9K3_9PROT</name>
<keyword evidence="3" id="KW-1185">Reference proteome</keyword>
<organism evidence="2 3">
    <name type="scientific">Nitrosomonas eutropha</name>
    <dbReference type="NCBI Taxonomy" id="916"/>
    <lineage>
        <taxon>Bacteria</taxon>
        <taxon>Pseudomonadati</taxon>
        <taxon>Pseudomonadota</taxon>
        <taxon>Betaproteobacteria</taxon>
        <taxon>Nitrosomonadales</taxon>
        <taxon>Nitrosomonadaceae</taxon>
        <taxon>Nitrosomonas</taxon>
    </lineage>
</organism>
<dbReference type="EMBL" id="QICQ01000002">
    <property type="protein sequence ID" value="PXV83894.1"/>
    <property type="molecule type" value="Genomic_DNA"/>
</dbReference>
<evidence type="ECO:0000256" key="1">
    <source>
        <dbReference type="SAM" id="Phobius"/>
    </source>
</evidence>
<dbReference type="Proteomes" id="UP000247780">
    <property type="component" value="Unassembled WGS sequence"/>
</dbReference>
<comment type="caution">
    <text evidence="2">The sequence shown here is derived from an EMBL/GenBank/DDBJ whole genome shotgun (WGS) entry which is preliminary data.</text>
</comment>
<evidence type="ECO:0000313" key="3">
    <source>
        <dbReference type="Proteomes" id="UP000247780"/>
    </source>
</evidence>
<accession>A0ABX5M9K3</accession>
<sequence length="45" mass="5147">MMQDSRERMVVVHILLMAGNGGFATVFVLFVIFPFSHAVHLRLMQ</sequence>
<protein>
    <submittedName>
        <fullName evidence="2">Uncharacterized protein</fullName>
    </submittedName>
</protein>
<reference evidence="2 3" key="1">
    <citation type="submission" date="2018-04" db="EMBL/GenBank/DDBJ databases">
        <title>Active sludge and wastewater microbial communities from Klosterneuburg, Austria.</title>
        <authorList>
            <person name="Wagner M."/>
        </authorList>
    </citation>
    <scope>NUCLEOTIDE SEQUENCE [LARGE SCALE GENOMIC DNA]</scope>
    <source>
        <strain evidence="2 3">Nm 57</strain>
    </source>
</reference>